<dbReference type="SUPFAM" id="SSF58100">
    <property type="entry name" value="Bacterial hemolysins"/>
    <property type="match status" value="1"/>
</dbReference>
<feature type="chain" id="PRO_5020186285" evidence="1">
    <location>
        <begin position="32"/>
        <end position="254"/>
    </location>
</feature>
<protein>
    <submittedName>
        <fullName evidence="2">Hemolysin</fullName>
    </submittedName>
</protein>
<feature type="signal peptide" evidence="1">
    <location>
        <begin position="1"/>
        <end position="31"/>
    </location>
</feature>
<dbReference type="GO" id="GO:0016020">
    <property type="term" value="C:membrane"/>
    <property type="evidence" value="ECO:0007669"/>
    <property type="project" value="InterPro"/>
</dbReference>
<dbReference type="PANTHER" id="PTHR38443:SF2">
    <property type="entry name" value="NON-HEMOLYTIC ENTEROTOXIN LYTIC COMPONENT L1"/>
    <property type="match status" value="1"/>
</dbReference>
<dbReference type="Gene3D" id="1.20.1170.10">
    <property type="match status" value="1"/>
</dbReference>
<dbReference type="InterPro" id="IPR052785">
    <property type="entry name" value="Enterotoxin_cmpnt"/>
</dbReference>
<evidence type="ECO:0000256" key="1">
    <source>
        <dbReference type="SAM" id="SignalP"/>
    </source>
</evidence>
<dbReference type="Pfam" id="PF05791">
    <property type="entry name" value="Bacillus_HBL"/>
    <property type="match status" value="1"/>
</dbReference>
<gene>
    <name evidence="2" type="ORF">FC694_28225</name>
</gene>
<dbReference type="EMBL" id="SZOM01000374">
    <property type="protein sequence ID" value="TKH09252.1"/>
    <property type="molecule type" value="Genomic_DNA"/>
</dbReference>
<keyword evidence="1" id="KW-0732">Signal</keyword>
<dbReference type="Proteomes" id="UP000306037">
    <property type="component" value="Unassembled WGS sequence"/>
</dbReference>
<evidence type="ECO:0000313" key="2">
    <source>
        <dbReference type="EMBL" id="TKH09252.1"/>
    </source>
</evidence>
<proteinExistence type="predicted"/>
<dbReference type="PANTHER" id="PTHR38443">
    <property type="match status" value="1"/>
</dbReference>
<dbReference type="InterPro" id="IPR008414">
    <property type="entry name" value="HBL"/>
</dbReference>
<sequence>MNNNFPYKLLAVSTFLTLTTTTVVSPVAAFASESKIEQTSTEDISLSVNSEKMKKALQDAGIFAKSMNDYSYLLINNPDVNFEGIDIKGYTNLPSQILQDQKNAREHATKWDSHIKKQLLDTLTGIVEYDTKFDNYYDTLVEAINEGDADTLKEGITDLQGEIKQNQAYTQNLIQELAKLRDSVGKDVRAFGGHKDILQSILKNQAFGIDEDEKRLNDVLEQVRHFKQVESDGIITVSVPSIPTWIAGGIMIGV</sequence>
<reference evidence="2 3" key="1">
    <citation type="journal article" date="2019" name="Environ. Microbiol.">
        <title>An active ?-lactamase is a part of an orchestrated cell wall stress resistance network of Bacillus subtilis and related rhizosphere species.</title>
        <authorList>
            <person name="Bucher T."/>
            <person name="Keren-Paz A."/>
            <person name="Hausser J."/>
            <person name="Olender T."/>
            <person name="Cytryn E."/>
            <person name="Kolodkin-Gal I."/>
        </authorList>
    </citation>
    <scope>NUCLEOTIDE SEQUENCE [LARGE SCALE GENOMIC DNA]</scope>
    <source>
        <strain evidence="2 3">I71</strain>
    </source>
</reference>
<dbReference type="RefSeq" id="WP_137053788.1">
    <property type="nucleotide sequence ID" value="NZ_SZOM01000374.1"/>
</dbReference>
<comment type="caution">
    <text evidence="2">The sequence shown here is derived from an EMBL/GenBank/DDBJ whole genome shotgun (WGS) entry which is preliminary data.</text>
</comment>
<dbReference type="AlphaFoldDB" id="A0A4U2MEK7"/>
<evidence type="ECO:0000313" key="3">
    <source>
        <dbReference type="Proteomes" id="UP000306037"/>
    </source>
</evidence>
<accession>A0A4U2MEK7</accession>
<organism evidence="2 3">
    <name type="scientific">Bacillus wiedmannii</name>
    <dbReference type="NCBI Taxonomy" id="1890302"/>
    <lineage>
        <taxon>Bacteria</taxon>
        <taxon>Bacillati</taxon>
        <taxon>Bacillota</taxon>
        <taxon>Bacilli</taxon>
        <taxon>Bacillales</taxon>
        <taxon>Bacillaceae</taxon>
        <taxon>Bacillus</taxon>
        <taxon>Bacillus cereus group</taxon>
    </lineage>
</organism>
<feature type="non-terminal residue" evidence="2">
    <location>
        <position position="254"/>
    </location>
</feature>
<dbReference type="CDD" id="cd22653">
    <property type="entry name" value="ClyA_HblB-like"/>
    <property type="match status" value="1"/>
</dbReference>
<name>A0A4U2MEK7_9BACI</name>